<gene>
    <name evidence="2" type="ORF">BIV23_08175</name>
</gene>
<evidence type="ECO:0000256" key="1">
    <source>
        <dbReference type="SAM" id="MobiDB-lite"/>
    </source>
</evidence>
<reference evidence="2 3" key="1">
    <citation type="submission" date="2016-10" db="EMBL/GenBank/DDBJ databases">
        <title>Genome sequence of Streptomyces sp. MUSC 1.</title>
        <authorList>
            <person name="Lee L.-H."/>
            <person name="Ser H.-L."/>
            <person name="Law J.W.-F."/>
        </authorList>
    </citation>
    <scope>NUCLEOTIDE SEQUENCE [LARGE SCALE GENOMIC DNA]</scope>
    <source>
        <strain evidence="2 3">MUSC 1</strain>
    </source>
</reference>
<accession>A0A1S2QJM2</accession>
<dbReference type="AlphaFoldDB" id="A0A1S2QJM2"/>
<sequence>MGGNASLPTNRHTPYGFLVLPFSTSPSSELNCRFRPLAWPGCGYGHGVNAGAPAEQASSGGDTKEGERAATASGGTGEIAGKSTAAGAQQCRGEEMLVTAVNLESWPDATGGR</sequence>
<evidence type="ECO:0000313" key="2">
    <source>
        <dbReference type="EMBL" id="OIK06358.1"/>
    </source>
</evidence>
<comment type="caution">
    <text evidence="2">The sequence shown here is derived from an EMBL/GenBank/DDBJ whole genome shotgun (WGS) entry which is preliminary data.</text>
</comment>
<feature type="region of interest" description="Disordered" evidence="1">
    <location>
        <begin position="48"/>
        <end position="89"/>
    </location>
</feature>
<proteinExistence type="predicted"/>
<evidence type="ECO:0000313" key="3">
    <source>
        <dbReference type="Proteomes" id="UP000179642"/>
    </source>
</evidence>
<protein>
    <submittedName>
        <fullName evidence="2">Uncharacterized protein</fullName>
    </submittedName>
</protein>
<keyword evidence="3" id="KW-1185">Reference proteome</keyword>
<organism evidence="2 3">
    <name type="scientific">Streptomyces monashensis</name>
    <dbReference type="NCBI Taxonomy" id="1678012"/>
    <lineage>
        <taxon>Bacteria</taxon>
        <taxon>Bacillati</taxon>
        <taxon>Actinomycetota</taxon>
        <taxon>Actinomycetes</taxon>
        <taxon>Kitasatosporales</taxon>
        <taxon>Streptomycetaceae</taxon>
        <taxon>Streptomyces</taxon>
    </lineage>
</organism>
<dbReference type="EMBL" id="MLYO01000015">
    <property type="protein sequence ID" value="OIK06358.1"/>
    <property type="molecule type" value="Genomic_DNA"/>
</dbReference>
<dbReference type="Proteomes" id="UP000179642">
    <property type="component" value="Unassembled WGS sequence"/>
</dbReference>
<name>A0A1S2QJM2_9ACTN</name>